<sequence length="184" mass="20226">MGSRNTWTETESRILAQELRRSASDPQTSHLATCVSIAALLPNKLARDVAIRVRWLKGNSEIPTAQFSSKLPLGDFIEMRRFNSHATNVGVGTDTLGLGYSRGDGEPAILSIEKLLKENTTLLERFECARTGADVSQADLKMILDNLFAIDSLIRSRYDNGKTMPRMPVRVDVSLVAAVFGLSC</sequence>
<protein>
    <submittedName>
        <fullName evidence="1">Uncharacterized protein</fullName>
    </submittedName>
</protein>
<dbReference type="OrthoDB" id="19768at2759"/>
<dbReference type="Gramene" id="ABO94721">
    <property type="protein sequence ID" value="ABO94721"/>
    <property type="gene ID" value="OSTLU_119565"/>
</dbReference>
<accession>A4RSV3</accession>
<dbReference type="EMBL" id="CP000582">
    <property type="protein sequence ID" value="ABO94721.1"/>
    <property type="molecule type" value="Genomic_DNA"/>
</dbReference>
<organism evidence="1 2">
    <name type="scientific">Ostreococcus lucimarinus (strain CCE9901)</name>
    <dbReference type="NCBI Taxonomy" id="436017"/>
    <lineage>
        <taxon>Eukaryota</taxon>
        <taxon>Viridiplantae</taxon>
        <taxon>Chlorophyta</taxon>
        <taxon>Mamiellophyceae</taxon>
        <taxon>Mamiellales</taxon>
        <taxon>Bathycoccaceae</taxon>
        <taxon>Ostreococcus</taxon>
    </lineage>
</organism>
<dbReference type="GeneID" id="5000507"/>
<dbReference type="Proteomes" id="UP000001568">
    <property type="component" value="Chromosome 2"/>
</dbReference>
<dbReference type="AlphaFoldDB" id="A4RSV3"/>
<name>A4RSV3_OSTLU</name>
<evidence type="ECO:0000313" key="2">
    <source>
        <dbReference type="Proteomes" id="UP000001568"/>
    </source>
</evidence>
<dbReference type="RefSeq" id="XP_001416428.1">
    <property type="nucleotide sequence ID" value="XM_001416391.1"/>
</dbReference>
<reference evidence="1 2" key="1">
    <citation type="journal article" date="2007" name="Proc. Natl. Acad. Sci. U.S.A.">
        <title>The tiny eukaryote Ostreococcus provides genomic insights into the paradox of plankton speciation.</title>
        <authorList>
            <person name="Palenik B."/>
            <person name="Grimwood J."/>
            <person name="Aerts A."/>
            <person name="Rouze P."/>
            <person name="Salamov A."/>
            <person name="Putnam N."/>
            <person name="Dupont C."/>
            <person name="Jorgensen R."/>
            <person name="Derelle E."/>
            <person name="Rombauts S."/>
            <person name="Zhou K."/>
            <person name="Otillar R."/>
            <person name="Merchant S.S."/>
            <person name="Podell S."/>
            <person name="Gaasterland T."/>
            <person name="Napoli C."/>
            <person name="Gendler K."/>
            <person name="Manuell A."/>
            <person name="Tai V."/>
            <person name="Vallon O."/>
            <person name="Piganeau G."/>
            <person name="Jancek S."/>
            <person name="Heijde M."/>
            <person name="Jabbari K."/>
            <person name="Bowler C."/>
            <person name="Lohr M."/>
            <person name="Robbens S."/>
            <person name="Werner G."/>
            <person name="Dubchak I."/>
            <person name="Pazour G.J."/>
            <person name="Ren Q."/>
            <person name="Paulsen I."/>
            <person name="Delwiche C."/>
            <person name="Schmutz J."/>
            <person name="Rokhsar D."/>
            <person name="Van de Peer Y."/>
            <person name="Moreau H."/>
            <person name="Grigoriev I.V."/>
        </authorList>
    </citation>
    <scope>NUCLEOTIDE SEQUENCE [LARGE SCALE GENOMIC DNA]</scope>
    <source>
        <strain evidence="1 2">CCE9901</strain>
    </source>
</reference>
<proteinExistence type="predicted"/>
<gene>
    <name evidence="1" type="primary">Cug1</name>
    <name evidence="1" type="ORF">OSTLU_119565</name>
</gene>
<keyword evidence="2" id="KW-1185">Reference proteome</keyword>
<evidence type="ECO:0000313" key="1">
    <source>
        <dbReference type="EMBL" id="ABO94721.1"/>
    </source>
</evidence>
<dbReference type="KEGG" id="olu:OSTLU_119565"/>
<dbReference type="HOGENOM" id="CLU_1470526_0_0_1"/>